<dbReference type="InterPro" id="IPR000730">
    <property type="entry name" value="Pr_cel_nuc_antig"/>
</dbReference>
<dbReference type="SUPFAM" id="SSF55979">
    <property type="entry name" value="DNA clamp"/>
    <property type="match status" value="2"/>
</dbReference>
<accession>A0AA96EPG0</accession>
<sequence length="273" mass="30696">MTEHLFLAETPQGHSIKVLVEILNSCSAKDICVKICKKGIFLHYIDNKGTILIVVSLDRKDFRNFDYNSDVDTNIGVNIQKFLVLLRSIKKKDVLTLYIPKDCQTHLRVQIAPVSLGKKSSAKVEDYGLKIHKIPGEEVEVPEEEGYHFPKVIPSSEFQKVCKKMNLLGKTTKINMEESSYLKFSSDCADVMDGGISFGEPLKKGESYEAEFTTFSLNQLVKIPGLSSDAQFFQPKISNYPFKISLSVGGIGKAEFFIKDRQTIEQEEGNSRV</sequence>
<dbReference type="InterPro" id="IPR046938">
    <property type="entry name" value="DNA_clamp_sf"/>
</dbReference>
<dbReference type="GO" id="GO:0030337">
    <property type="term" value="F:DNA polymerase processivity factor activity"/>
    <property type="evidence" value="ECO:0007669"/>
    <property type="project" value="InterPro"/>
</dbReference>
<organism evidence="3">
    <name type="scientific">Marseillevirus sp</name>
    <dbReference type="NCBI Taxonomy" id="2809551"/>
    <lineage>
        <taxon>Viruses</taxon>
        <taxon>Varidnaviria</taxon>
        <taxon>Bamfordvirae</taxon>
        <taxon>Nucleocytoviricota</taxon>
        <taxon>Megaviricetes</taxon>
        <taxon>Pimascovirales</taxon>
        <taxon>Pimascovirales incertae sedis</taxon>
        <taxon>Marseilleviridae</taxon>
        <taxon>Marseillevirus</taxon>
    </lineage>
</organism>
<gene>
    <name evidence="3" type="ORF">MarFTMF_362</name>
</gene>
<dbReference type="PANTHER" id="PTHR11352">
    <property type="entry name" value="PROLIFERATING CELL NUCLEAR ANTIGEN"/>
    <property type="match status" value="1"/>
</dbReference>
<dbReference type="EMBL" id="OR343188">
    <property type="protein sequence ID" value="WNL49878.1"/>
    <property type="molecule type" value="Genomic_DNA"/>
</dbReference>
<keyword evidence="1" id="KW-0238">DNA-binding</keyword>
<dbReference type="GO" id="GO:0006275">
    <property type="term" value="P:regulation of DNA replication"/>
    <property type="evidence" value="ECO:0007669"/>
    <property type="project" value="InterPro"/>
</dbReference>
<evidence type="ECO:0000313" key="3">
    <source>
        <dbReference type="EMBL" id="WNL49878.1"/>
    </source>
</evidence>
<dbReference type="GO" id="GO:0006272">
    <property type="term" value="P:leading strand elongation"/>
    <property type="evidence" value="ECO:0007669"/>
    <property type="project" value="TreeGrafter"/>
</dbReference>
<evidence type="ECO:0000259" key="2">
    <source>
        <dbReference type="Pfam" id="PF00705"/>
    </source>
</evidence>
<dbReference type="PANTHER" id="PTHR11352:SF0">
    <property type="entry name" value="PROLIFERATING CELL NUCLEAR ANTIGEN"/>
    <property type="match status" value="1"/>
</dbReference>
<dbReference type="InterPro" id="IPR022648">
    <property type="entry name" value="Pr_cel_nuc_antig_N"/>
</dbReference>
<reference evidence="3" key="1">
    <citation type="submission" date="2023-07" db="EMBL/GenBank/DDBJ databases">
        <authorList>
            <person name="Xia Y."/>
        </authorList>
    </citation>
    <scope>NUCLEOTIDE SEQUENCE</scope>
    <source>
        <strain evidence="3">F</strain>
    </source>
</reference>
<feature type="domain" description="Proliferating cell nuclear antigen PCNA N-terminal" evidence="2">
    <location>
        <begin position="8"/>
        <end position="109"/>
    </location>
</feature>
<proteinExistence type="predicted"/>
<evidence type="ECO:0000256" key="1">
    <source>
        <dbReference type="ARBA" id="ARBA00023125"/>
    </source>
</evidence>
<dbReference type="GO" id="GO:0003677">
    <property type="term" value="F:DNA binding"/>
    <property type="evidence" value="ECO:0007669"/>
    <property type="project" value="UniProtKB-KW"/>
</dbReference>
<dbReference type="Pfam" id="PF00705">
    <property type="entry name" value="PCNA_N"/>
    <property type="match status" value="1"/>
</dbReference>
<protein>
    <submittedName>
        <fullName evidence="3">Proliferating cell nuclear antigen</fullName>
    </submittedName>
</protein>
<name>A0AA96EPG0_9VIRU</name>
<dbReference type="Gene3D" id="3.70.10.10">
    <property type="match status" value="1"/>
</dbReference>